<dbReference type="Proteomes" id="UP000238362">
    <property type="component" value="Unassembled WGS sequence"/>
</dbReference>
<accession>A0A2T0LY40</accession>
<dbReference type="EMBL" id="PVNH01000003">
    <property type="protein sequence ID" value="PRX48972.1"/>
    <property type="molecule type" value="Genomic_DNA"/>
</dbReference>
<evidence type="ECO:0000256" key="1">
    <source>
        <dbReference type="SAM" id="SignalP"/>
    </source>
</evidence>
<protein>
    <submittedName>
        <fullName evidence="2">Uncharacterized protein</fullName>
    </submittedName>
</protein>
<organism evidence="2 3">
    <name type="scientific">Prauserella shujinwangii</name>
    <dbReference type="NCBI Taxonomy" id="1453103"/>
    <lineage>
        <taxon>Bacteria</taxon>
        <taxon>Bacillati</taxon>
        <taxon>Actinomycetota</taxon>
        <taxon>Actinomycetes</taxon>
        <taxon>Pseudonocardiales</taxon>
        <taxon>Pseudonocardiaceae</taxon>
        <taxon>Prauserella</taxon>
    </lineage>
</organism>
<keyword evidence="3" id="KW-1185">Reference proteome</keyword>
<comment type="caution">
    <text evidence="2">The sequence shown here is derived from an EMBL/GenBank/DDBJ whole genome shotgun (WGS) entry which is preliminary data.</text>
</comment>
<sequence>MLKKAGIVTATTAALMMAGGTAFAAPAEASSPIPHDGITFSEAYYQFIEGGGALGYGASSLVAGAYTGIARTPHLIMNPAGD</sequence>
<dbReference type="AlphaFoldDB" id="A0A2T0LY40"/>
<name>A0A2T0LY40_9PSEU</name>
<feature type="chain" id="PRO_5015573545" evidence="1">
    <location>
        <begin position="25"/>
        <end position="82"/>
    </location>
</feature>
<keyword evidence="1" id="KW-0732">Signal</keyword>
<gene>
    <name evidence="2" type="ORF">B0I33_1034</name>
</gene>
<reference evidence="2 3" key="1">
    <citation type="submission" date="2018-03" db="EMBL/GenBank/DDBJ databases">
        <title>Genomic Encyclopedia of Type Strains, Phase III (KMG-III): the genomes of soil and plant-associated and newly described type strains.</title>
        <authorList>
            <person name="Whitman W."/>
        </authorList>
    </citation>
    <scope>NUCLEOTIDE SEQUENCE [LARGE SCALE GENOMIC DNA]</scope>
    <source>
        <strain evidence="2 3">CGMCC 4.7125</strain>
    </source>
</reference>
<dbReference type="RefSeq" id="WP_106177709.1">
    <property type="nucleotide sequence ID" value="NZ_PVNH01000003.1"/>
</dbReference>
<feature type="signal peptide" evidence="1">
    <location>
        <begin position="1"/>
        <end position="24"/>
    </location>
</feature>
<evidence type="ECO:0000313" key="2">
    <source>
        <dbReference type="EMBL" id="PRX48972.1"/>
    </source>
</evidence>
<proteinExistence type="predicted"/>
<evidence type="ECO:0000313" key="3">
    <source>
        <dbReference type="Proteomes" id="UP000238362"/>
    </source>
</evidence>